<organism evidence="1 2">
    <name type="scientific">Skermanella cutis</name>
    <dbReference type="NCBI Taxonomy" id="2775420"/>
    <lineage>
        <taxon>Bacteria</taxon>
        <taxon>Pseudomonadati</taxon>
        <taxon>Pseudomonadota</taxon>
        <taxon>Alphaproteobacteria</taxon>
        <taxon>Rhodospirillales</taxon>
        <taxon>Azospirillaceae</taxon>
        <taxon>Skermanella</taxon>
    </lineage>
</organism>
<name>A0ABX7BA33_9PROT</name>
<keyword evidence="2" id="KW-1185">Reference proteome</keyword>
<evidence type="ECO:0000313" key="2">
    <source>
        <dbReference type="Proteomes" id="UP000595197"/>
    </source>
</evidence>
<protein>
    <submittedName>
        <fullName evidence="1">Uncharacterized protein</fullName>
    </submittedName>
</protein>
<gene>
    <name evidence="1" type="ORF">IGS68_08485</name>
</gene>
<dbReference type="RefSeq" id="WP_201078922.1">
    <property type="nucleotide sequence ID" value="NZ_CP067420.1"/>
</dbReference>
<dbReference type="EMBL" id="CP067420">
    <property type="protein sequence ID" value="QQP91228.1"/>
    <property type="molecule type" value="Genomic_DNA"/>
</dbReference>
<proteinExistence type="predicted"/>
<sequence length="49" mass="5432">MNGEHQREQLDKAKAGLQEGGKSITPGRVVAALAFGFWKAMLNKQYENL</sequence>
<evidence type="ECO:0000313" key="1">
    <source>
        <dbReference type="EMBL" id="QQP91228.1"/>
    </source>
</evidence>
<dbReference type="Proteomes" id="UP000595197">
    <property type="component" value="Chromosome"/>
</dbReference>
<accession>A0ABX7BA33</accession>
<reference evidence="1" key="1">
    <citation type="submission" date="2021-02" db="EMBL/GenBank/DDBJ databases">
        <title>Skermanella TT6 skin isolate.</title>
        <authorList>
            <person name="Lee K."/>
            <person name="Ganzorig M."/>
        </authorList>
    </citation>
    <scope>NUCLEOTIDE SEQUENCE</scope>
    <source>
        <strain evidence="1">TT6</strain>
    </source>
</reference>